<dbReference type="Pfam" id="PF00126">
    <property type="entry name" value="HTH_1"/>
    <property type="match status" value="1"/>
</dbReference>
<dbReference type="CDD" id="cd08459">
    <property type="entry name" value="PBP2_DntR_NahR_LinR_like"/>
    <property type="match status" value="1"/>
</dbReference>
<evidence type="ECO:0000313" key="6">
    <source>
        <dbReference type="EMBL" id="ABM36864.1"/>
    </source>
</evidence>
<gene>
    <name evidence="6" type="ordered locus">Pnap_1550</name>
</gene>
<reference evidence="7" key="1">
    <citation type="journal article" date="2009" name="Environ. Microbiol.">
        <title>The genome of Polaromonas naphthalenivorans strain CJ2, isolated from coal tar-contaminated sediment, reveals physiological and metabolic versatility and evolution through extensive horizontal gene transfer.</title>
        <authorList>
            <person name="Yagi J.M."/>
            <person name="Sims D."/>
            <person name="Brettin T."/>
            <person name="Bruce D."/>
            <person name="Madsen E.L."/>
        </authorList>
    </citation>
    <scope>NUCLEOTIDE SEQUENCE [LARGE SCALE GENOMIC DNA]</scope>
    <source>
        <strain evidence="7">CJ2</strain>
    </source>
</reference>
<dbReference type="InterPro" id="IPR000847">
    <property type="entry name" value="LysR_HTH_N"/>
</dbReference>
<dbReference type="KEGG" id="pna:Pnap_1550"/>
<evidence type="ECO:0000256" key="3">
    <source>
        <dbReference type="ARBA" id="ARBA00023125"/>
    </source>
</evidence>
<evidence type="ECO:0000256" key="2">
    <source>
        <dbReference type="ARBA" id="ARBA00023015"/>
    </source>
</evidence>
<keyword evidence="4" id="KW-0804">Transcription</keyword>
<dbReference type="Proteomes" id="UP000000644">
    <property type="component" value="Chromosome"/>
</dbReference>
<dbReference type="SUPFAM" id="SSF53850">
    <property type="entry name" value="Periplasmic binding protein-like II"/>
    <property type="match status" value="1"/>
</dbReference>
<keyword evidence="3" id="KW-0238">DNA-binding</keyword>
<dbReference type="AlphaFoldDB" id="A1VMI6"/>
<evidence type="ECO:0000256" key="4">
    <source>
        <dbReference type="ARBA" id="ARBA00023163"/>
    </source>
</evidence>
<evidence type="ECO:0000259" key="5">
    <source>
        <dbReference type="PROSITE" id="PS50931"/>
    </source>
</evidence>
<dbReference type="PRINTS" id="PR00039">
    <property type="entry name" value="HTHLYSR"/>
</dbReference>
<keyword evidence="7" id="KW-1185">Reference proteome</keyword>
<dbReference type="PROSITE" id="PS50931">
    <property type="entry name" value="HTH_LYSR"/>
    <property type="match status" value="1"/>
</dbReference>
<evidence type="ECO:0000256" key="1">
    <source>
        <dbReference type="ARBA" id="ARBA00009437"/>
    </source>
</evidence>
<feature type="domain" description="HTH lysR-type" evidence="5">
    <location>
        <begin position="42"/>
        <end position="98"/>
    </location>
</feature>
<dbReference type="InterPro" id="IPR005119">
    <property type="entry name" value="LysR_subst-bd"/>
</dbReference>
<dbReference type="HOGENOM" id="CLU_039613_39_0_4"/>
<dbReference type="STRING" id="365044.Pnap_1550"/>
<dbReference type="eggNOG" id="COG0583">
    <property type="taxonomic scope" value="Bacteria"/>
</dbReference>
<keyword evidence="2" id="KW-0805">Transcription regulation</keyword>
<dbReference type="Gene3D" id="1.10.10.10">
    <property type="entry name" value="Winged helix-like DNA-binding domain superfamily/Winged helix DNA-binding domain"/>
    <property type="match status" value="1"/>
</dbReference>
<dbReference type="InterPro" id="IPR036388">
    <property type="entry name" value="WH-like_DNA-bd_sf"/>
</dbReference>
<dbReference type="InterPro" id="IPR036390">
    <property type="entry name" value="WH_DNA-bd_sf"/>
</dbReference>
<proteinExistence type="inferred from homology"/>
<comment type="similarity">
    <text evidence="1">Belongs to the LysR transcriptional regulatory family.</text>
</comment>
<dbReference type="GO" id="GO:0003677">
    <property type="term" value="F:DNA binding"/>
    <property type="evidence" value="ECO:0007669"/>
    <property type="project" value="UniProtKB-KW"/>
</dbReference>
<dbReference type="Pfam" id="PF03466">
    <property type="entry name" value="LysR_substrate"/>
    <property type="match status" value="1"/>
</dbReference>
<dbReference type="Gene3D" id="3.40.190.10">
    <property type="entry name" value="Periplasmic binding protein-like II"/>
    <property type="match status" value="2"/>
</dbReference>
<sequence length="333" mass="36804">MVVLHLHVVNKVPAIHFIANFYGQKESTVMTQPDKGDTALADIKLLRLLDLLYNTRSVTRAAEQLGQSQPTVSIWLARLRRQLGDPLFVRTPEGMLPTPRTDALIATVREVLEGLRRLSESESRFDPATAQRGFRIFMTDASHITLLPRLFSHVRALAPQVRLEAATIDARMAPALQSGEGDLALGLVPGLEAGFYQQTLFGQDWICLCNARHPRIGEMFTLQDYAAEAHIGIVSGTGYQLLDGALKSQGIARRVLLELPGFLGLAAILSTSDLVATLPRHIGETLANAAGLRVLPCPFEIPGFTVKQYWHARYHHDAGNRWLRGVCAELFMK</sequence>
<organism evidence="6 7">
    <name type="scientific">Polaromonas naphthalenivorans (strain CJ2)</name>
    <dbReference type="NCBI Taxonomy" id="365044"/>
    <lineage>
        <taxon>Bacteria</taxon>
        <taxon>Pseudomonadati</taxon>
        <taxon>Pseudomonadota</taxon>
        <taxon>Betaproteobacteria</taxon>
        <taxon>Burkholderiales</taxon>
        <taxon>Comamonadaceae</taxon>
        <taxon>Polaromonas</taxon>
    </lineage>
</organism>
<dbReference type="SUPFAM" id="SSF46785">
    <property type="entry name" value="Winged helix' DNA-binding domain"/>
    <property type="match status" value="1"/>
</dbReference>
<evidence type="ECO:0000313" key="7">
    <source>
        <dbReference type="Proteomes" id="UP000000644"/>
    </source>
</evidence>
<dbReference type="GO" id="GO:0003700">
    <property type="term" value="F:DNA-binding transcription factor activity"/>
    <property type="evidence" value="ECO:0007669"/>
    <property type="project" value="InterPro"/>
</dbReference>
<accession>A1VMI6</accession>
<name>A1VMI6_POLNA</name>
<dbReference type="PANTHER" id="PTHR30118">
    <property type="entry name" value="HTH-TYPE TRANSCRIPTIONAL REGULATOR LEUO-RELATED"/>
    <property type="match status" value="1"/>
</dbReference>
<dbReference type="InterPro" id="IPR050389">
    <property type="entry name" value="LysR-type_TF"/>
</dbReference>
<dbReference type="PANTHER" id="PTHR30118:SF15">
    <property type="entry name" value="TRANSCRIPTIONAL REGULATORY PROTEIN"/>
    <property type="match status" value="1"/>
</dbReference>
<dbReference type="EMBL" id="CP000529">
    <property type="protein sequence ID" value="ABM36864.1"/>
    <property type="molecule type" value="Genomic_DNA"/>
</dbReference>
<protein>
    <submittedName>
        <fullName evidence="6">Transcriptional regulator, LysR family</fullName>
    </submittedName>
</protein>